<comment type="subcellular location">
    <subcellularLocation>
        <location evidence="1">Golgi apparatus membrane</location>
        <topology evidence="1">Single-pass type II membrane protein</topology>
    </subcellularLocation>
</comment>
<sequence length="591" mass="67364">MPLVSQDLFYWRQFYLLPLGAGEFGRTNQKAVLRPENGRGRQMLGMKSCCVYSPSLIDSGYWGTSMRLTRKLCAALVVIVPLSLLCFHIFTKPSSVVNVWNREAPKDLLDPSVFQPSEKLSHIPFKWKEDVLQLLPKNSCKCEAEATLNVPFRQELFGKPYAVEFASSIDESQLDETKKRREQEYKKYNIRYHNPTDRLIIAKANSPLQYPTQGVEVHPLKTIIIPGLSLQDFLKKVYKVTLSATMGTFNTAAEVEGVTIKGAGERRITLSSPNLDNLNRQLQFISYTNTIFNPNTADIVKFQTDEHSATFNIKIRHPRVPKLYDSGSSNSKYNISSLVTIATKTFLRYDKLQNLIDSIRKYYPTVTIIIADDSEKPQKVEGPFIEQYIMPYGKGWFAGRNLAISQVTTKYFLWVDDDFIFSPRTKIEKLVDILEKTTLDLVGGAVREITGYYTTYRQMISVFPGGKEGDCLMTRQGYHHAIEGFPNCVVTDGVVNFFLARTEKALQVGFDPRLSRIGHLEFFVDGLGILHIGSCDDVIVDHASKIHLPWSKTETDKEYAKFRYPKSSDNSQNVNHILFYFKNRFKCMTGN</sequence>
<keyword evidence="6" id="KW-0735">Signal-anchor</keyword>
<evidence type="ECO:0000256" key="9">
    <source>
        <dbReference type="ARBA" id="ARBA00023136"/>
    </source>
</evidence>
<dbReference type="GO" id="GO:0016757">
    <property type="term" value="F:glycosyltransferase activity"/>
    <property type="evidence" value="ECO:0007669"/>
    <property type="project" value="UniProtKB-KW"/>
</dbReference>
<organism evidence="12">
    <name type="scientific">Xenopus tropicalis</name>
    <name type="common">Western clawed frog</name>
    <name type="synonym">Silurana tropicalis</name>
    <dbReference type="NCBI Taxonomy" id="8364"/>
    <lineage>
        <taxon>Eukaryota</taxon>
        <taxon>Metazoa</taxon>
        <taxon>Chordata</taxon>
        <taxon>Craniata</taxon>
        <taxon>Vertebrata</taxon>
        <taxon>Euteleostomi</taxon>
        <taxon>Amphibia</taxon>
        <taxon>Batrachia</taxon>
        <taxon>Anura</taxon>
        <taxon>Pipoidea</taxon>
        <taxon>Pipidae</taxon>
        <taxon>Xenopodinae</taxon>
        <taxon>Xenopus</taxon>
        <taxon>Silurana</taxon>
    </lineage>
</organism>
<reference evidence="12" key="1">
    <citation type="journal article" date="2010" name="Science">
        <title>The genome of the Western clawed frog Xenopus tropicalis.</title>
        <authorList>
            <person name="Hellsten U."/>
            <person name="Harland R.M."/>
            <person name="Gilchrist M.J."/>
            <person name="Hendrix D."/>
            <person name="Jurka J."/>
            <person name="Kapitonov V."/>
            <person name="Ovcharenko I."/>
            <person name="Putnam N.H."/>
            <person name="Shu S."/>
            <person name="Taher L."/>
            <person name="Blitz I.L."/>
            <person name="Blumberg B."/>
            <person name="Dichmann D.S."/>
            <person name="Dubchak I."/>
            <person name="Amaya E."/>
            <person name="Detter J.C."/>
            <person name="Fletcher R."/>
            <person name="Gerhard D.S."/>
            <person name="Goodstein D."/>
            <person name="Graves T."/>
            <person name="Grigoriev I.V."/>
            <person name="Grimwood J."/>
            <person name="Kawashima T."/>
            <person name="Lindquist E."/>
            <person name="Lucas S.M."/>
            <person name="Mead P.E."/>
            <person name="Mitros T."/>
            <person name="Ogino H."/>
            <person name="Ohta Y."/>
            <person name="Poliakov A.V."/>
            <person name="Pollet N."/>
            <person name="Robert J."/>
            <person name="Salamov A."/>
            <person name="Sater A.K."/>
            <person name="Schmutz J."/>
            <person name="Terry A."/>
            <person name="Vize P.D."/>
            <person name="Warren W.C."/>
            <person name="Wells D."/>
            <person name="Wills A."/>
            <person name="Wilson R.K."/>
            <person name="Zimmerman L.B."/>
            <person name="Zorn A.M."/>
            <person name="Grainger R."/>
            <person name="Grammer T."/>
            <person name="Khokha M.K."/>
            <person name="Richardson P.M."/>
            <person name="Rokhsar D.S."/>
        </authorList>
    </citation>
    <scope>NUCLEOTIDE SEQUENCE [LARGE SCALE GENOMIC DNA]</scope>
    <source>
        <strain evidence="12">Nigerian</strain>
    </source>
</reference>
<dbReference type="FunFam" id="3.90.550.10:FF:000076">
    <property type="entry name" value="Beta-1,4 N-acetylgalactosaminyltransferase"/>
    <property type="match status" value="1"/>
</dbReference>
<evidence type="ECO:0000256" key="4">
    <source>
        <dbReference type="ARBA" id="ARBA00022679"/>
    </source>
</evidence>
<feature type="domain" description="Glycosyltransferase 2-like" evidence="11">
    <location>
        <begin position="341"/>
        <end position="461"/>
    </location>
</feature>
<dbReference type="InterPro" id="IPR001173">
    <property type="entry name" value="Glyco_trans_2-like"/>
</dbReference>
<dbReference type="Ensembl" id="ENSXETT00000122391">
    <property type="protein sequence ID" value="ENSXETP00000104118"/>
    <property type="gene ID" value="ENSXETG00000006222"/>
</dbReference>
<evidence type="ECO:0000313" key="12">
    <source>
        <dbReference type="Ensembl" id="ENSXETP00000104118"/>
    </source>
</evidence>
<evidence type="ECO:0000256" key="1">
    <source>
        <dbReference type="ARBA" id="ARBA00004323"/>
    </source>
</evidence>
<evidence type="ECO:0000256" key="8">
    <source>
        <dbReference type="ARBA" id="ARBA00023034"/>
    </source>
</evidence>
<evidence type="ECO:0000256" key="5">
    <source>
        <dbReference type="ARBA" id="ARBA00022692"/>
    </source>
</evidence>
<dbReference type="GO" id="GO:1901137">
    <property type="term" value="P:carbohydrate derivative biosynthetic process"/>
    <property type="evidence" value="ECO:0007669"/>
    <property type="project" value="UniProtKB-ARBA"/>
</dbReference>
<dbReference type="PANTHER" id="PTHR15046:SF1">
    <property type="entry name" value="BETA-1,4 N-ACETYLGALACTOSAMINYLTRANSFERASE 1"/>
    <property type="match status" value="1"/>
</dbReference>
<dbReference type="Pfam" id="PF00535">
    <property type="entry name" value="Glycos_transf_2"/>
    <property type="match status" value="1"/>
</dbReference>
<dbReference type="AlphaFoldDB" id="A0A803J8B5"/>
<evidence type="ECO:0000256" key="7">
    <source>
        <dbReference type="ARBA" id="ARBA00022989"/>
    </source>
</evidence>
<proteinExistence type="inferred from homology"/>
<evidence type="ECO:0000256" key="6">
    <source>
        <dbReference type="ARBA" id="ARBA00022968"/>
    </source>
</evidence>
<dbReference type="PANTHER" id="PTHR15046">
    <property type="entry name" value="GLYCO_TRANS_2-LIKE DOMAIN-CONTAINING PROTEIN"/>
    <property type="match status" value="1"/>
</dbReference>
<keyword evidence="8" id="KW-0333">Golgi apparatus</keyword>
<protein>
    <submittedName>
        <fullName evidence="12">Beta-1,4-N-acetyl-galactosaminyl transferase 1</fullName>
    </submittedName>
</protein>
<evidence type="ECO:0000256" key="10">
    <source>
        <dbReference type="ARBA" id="ARBA00023157"/>
    </source>
</evidence>
<dbReference type="InterPro" id="IPR029044">
    <property type="entry name" value="Nucleotide-diphossugar_trans"/>
</dbReference>
<dbReference type="GeneTree" id="ENSGT00390000006679"/>
<dbReference type="InParanoid" id="A0A803J8B5"/>
<evidence type="ECO:0000256" key="3">
    <source>
        <dbReference type="ARBA" id="ARBA00022676"/>
    </source>
</evidence>
<keyword evidence="4" id="KW-0808">Transferase</keyword>
<keyword evidence="3" id="KW-0328">Glycosyltransferase</keyword>
<gene>
    <name evidence="12" type="primary">b4galnt1</name>
</gene>
<dbReference type="Bgee" id="ENSXETG00000006222">
    <property type="expression patterns" value="Expressed in brain and 12 other cell types or tissues"/>
</dbReference>
<keyword evidence="7" id="KW-1133">Transmembrane helix</keyword>
<dbReference type="CDD" id="cd00761">
    <property type="entry name" value="Glyco_tranf_GTA_type"/>
    <property type="match status" value="1"/>
</dbReference>
<accession>A0A803J8B5</accession>
<dbReference type="FunCoup" id="A0A803J8B5">
    <property type="interactions" value="680"/>
</dbReference>
<name>A0A803J8B5_XENTR</name>
<dbReference type="GO" id="GO:0000139">
    <property type="term" value="C:Golgi membrane"/>
    <property type="evidence" value="ECO:0007669"/>
    <property type="project" value="UniProtKB-SubCell"/>
</dbReference>
<keyword evidence="5" id="KW-0812">Transmembrane</keyword>
<comment type="similarity">
    <text evidence="2">Belongs to the glycosyltransferase 2 family.</text>
</comment>
<dbReference type="SUPFAM" id="SSF53448">
    <property type="entry name" value="Nucleotide-diphospho-sugar transferases"/>
    <property type="match status" value="1"/>
</dbReference>
<dbReference type="Xenbase" id="XB-GENE-960512">
    <property type="gene designation" value="b4galnt1"/>
</dbReference>
<reference evidence="12" key="2">
    <citation type="submission" date="2021-03" db="UniProtKB">
        <authorList>
            <consortium name="Ensembl"/>
        </authorList>
    </citation>
    <scope>IDENTIFICATION</scope>
</reference>
<dbReference type="Gene3D" id="3.90.550.10">
    <property type="entry name" value="Spore Coat Polysaccharide Biosynthesis Protein SpsA, Chain A"/>
    <property type="match status" value="1"/>
</dbReference>
<evidence type="ECO:0000256" key="2">
    <source>
        <dbReference type="ARBA" id="ARBA00006739"/>
    </source>
</evidence>
<evidence type="ECO:0000259" key="11">
    <source>
        <dbReference type="Pfam" id="PF00535"/>
    </source>
</evidence>
<keyword evidence="9" id="KW-0472">Membrane</keyword>
<keyword evidence="10" id="KW-1015">Disulfide bond</keyword>